<dbReference type="InterPro" id="IPR000600">
    <property type="entry name" value="ROK"/>
</dbReference>
<reference evidence="2 3" key="1">
    <citation type="submission" date="2023-06" db="EMBL/GenBank/DDBJ databases">
        <title>Paenibacillus polygonum sp. nov., an endophytic bacterium, isolated from Polygonum lapathifolium L. in Nanji Wetland National Nature Reserve, South of Poyang Lake, Jiangxi Province, China.</title>
        <authorList>
            <person name="Yu Z."/>
        </authorList>
    </citation>
    <scope>NUCLEOTIDE SEQUENCE [LARGE SCALE GENOMIC DNA]</scope>
    <source>
        <strain evidence="2 3">C31</strain>
    </source>
</reference>
<organism evidence="2 3">
    <name type="scientific">Paenibacillus polygoni</name>
    <dbReference type="NCBI Taxonomy" id="3050112"/>
    <lineage>
        <taxon>Bacteria</taxon>
        <taxon>Bacillati</taxon>
        <taxon>Bacillota</taxon>
        <taxon>Bacilli</taxon>
        <taxon>Bacillales</taxon>
        <taxon>Paenibacillaceae</taxon>
        <taxon>Paenibacillus</taxon>
    </lineage>
</organism>
<dbReference type="InterPro" id="IPR043129">
    <property type="entry name" value="ATPase_NBD"/>
</dbReference>
<sequence>MNILACDIGGTTIKLGLCSSLGEITEYKEYAAEAFKGGMYIIEQVMDYMSAYEGYEAIGISTAGQVNPQDGSILYANPNIPNYTGVRIKDILEGRFDKPVKVENDVNAAALGEAWIGAGRSFTDFICLTFGTGIGGAIVMQGEIYKGMNGTAGEFGHMLLYPINDIDAKWDSMYENAASTKILVQKAQVIDPKIIDGRMLFSRIDAGEVELLSLLEKWEKEVSRGVATLIHIFNPPAVIVGGGIMEQSWLVKRIEKSTREMLLDSFQHTPILPAELGNKAALMGAASLYHRYSRAE</sequence>
<gene>
    <name evidence="2" type="ORF">QPK24_13940</name>
</gene>
<dbReference type="CDD" id="cd24068">
    <property type="entry name" value="ASKHA_NBD_ROK_FnNanK-like"/>
    <property type="match status" value="1"/>
</dbReference>
<dbReference type="SUPFAM" id="SSF53067">
    <property type="entry name" value="Actin-like ATPase domain"/>
    <property type="match status" value="1"/>
</dbReference>
<evidence type="ECO:0000313" key="3">
    <source>
        <dbReference type="Proteomes" id="UP001236415"/>
    </source>
</evidence>
<dbReference type="Gene3D" id="3.30.420.40">
    <property type="match status" value="2"/>
</dbReference>
<dbReference type="Proteomes" id="UP001236415">
    <property type="component" value="Chromosome"/>
</dbReference>
<dbReference type="PANTHER" id="PTHR18964">
    <property type="entry name" value="ROK (REPRESSOR, ORF, KINASE) FAMILY"/>
    <property type="match status" value="1"/>
</dbReference>
<dbReference type="RefSeq" id="WP_285742035.1">
    <property type="nucleotide sequence ID" value="NZ_CP127162.1"/>
</dbReference>
<evidence type="ECO:0000256" key="1">
    <source>
        <dbReference type="ARBA" id="ARBA00006479"/>
    </source>
</evidence>
<dbReference type="EMBL" id="CP127162">
    <property type="protein sequence ID" value="WIV17526.1"/>
    <property type="molecule type" value="Genomic_DNA"/>
</dbReference>
<dbReference type="Pfam" id="PF00480">
    <property type="entry name" value="ROK"/>
    <property type="match status" value="1"/>
</dbReference>
<protein>
    <submittedName>
        <fullName evidence="2">ROK family protein</fullName>
    </submittedName>
</protein>
<keyword evidence="3" id="KW-1185">Reference proteome</keyword>
<accession>A0ABY8WX21</accession>
<evidence type="ECO:0000313" key="2">
    <source>
        <dbReference type="EMBL" id="WIV17526.1"/>
    </source>
</evidence>
<dbReference type="PANTHER" id="PTHR18964:SF165">
    <property type="entry name" value="BETA-GLUCOSIDE KINASE"/>
    <property type="match status" value="1"/>
</dbReference>
<name>A0ABY8WX21_9BACL</name>
<proteinExistence type="inferred from homology"/>
<comment type="similarity">
    <text evidence="1">Belongs to the ROK (NagC/XylR) family.</text>
</comment>